<name>A0A9W4H555_9ACTN</name>
<dbReference type="Proteomes" id="UP001153328">
    <property type="component" value="Unassembled WGS sequence"/>
</dbReference>
<evidence type="ECO:0000256" key="1">
    <source>
        <dbReference type="SAM" id="MobiDB-lite"/>
    </source>
</evidence>
<feature type="region of interest" description="Disordered" evidence="1">
    <location>
        <begin position="34"/>
        <end position="94"/>
    </location>
</feature>
<keyword evidence="2" id="KW-0540">Nuclease</keyword>
<keyword evidence="2" id="KW-0378">Hydrolase</keyword>
<evidence type="ECO:0000313" key="3">
    <source>
        <dbReference type="Proteomes" id="UP001153328"/>
    </source>
</evidence>
<dbReference type="EMBL" id="CAJVAX010000019">
    <property type="protein sequence ID" value="CAG7652294.1"/>
    <property type="molecule type" value="Genomic_DNA"/>
</dbReference>
<keyword evidence="2" id="KW-0269">Exonuclease</keyword>
<reference evidence="2" key="1">
    <citation type="submission" date="2021-06" db="EMBL/GenBank/DDBJ databases">
        <authorList>
            <person name="Arsene-Ploetze F."/>
        </authorList>
    </citation>
    <scope>NUCLEOTIDE SEQUENCE</scope>
    <source>
        <strain evidence="2">SBRY1</strain>
    </source>
</reference>
<evidence type="ECO:0000313" key="2">
    <source>
        <dbReference type="EMBL" id="CAG7652294.1"/>
    </source>
</evidence>
<sequence>MSCCVANSLRSEGMRVRSYANPIRPISKVSVHPRARVALHHPRLRGRSPGRSRPPGSRRPWCGDGRHHPGGAGNWARNPPPAGGPDATETAPFGRWRRAGRRRLGAQFRPQSFAWGYPQRLLMGAHRRSCTMLDPLPRGLCPGDGHRREGNGAGSGSDCDRCVTAVKPGAVAVL</sequence>
<feature type="compositionally biased region" description="Low complexity" evidence="1">
    <location>
        <begin position="51"/>
        <end position="60"/>
    </location>
</feature>
<protein>
    <submittedName>
        <fullName evidence="2">Exonuclease SbcC</fullName>
    </submittedName>
</protein>
<accession>A0A9W4H555</accession>
<organism evidence="2 3">
    <name type="scientific">Actinacidiphila bryophytorum</name>
    <dbReference type="NCBI Taxonomy" id="1436133"/>
    <lineage>
        <taxon>Bacteria</taxon>
        <taxon>Bacillati</taxon>
        <taxon>Actinomycetota</taxon>
        <taxon>Actinomycetes</taxon>
        <taxon>Kitasatosporales</taxon>
        <taxon>Streptomycetaceae</taxon>
        <taxon>Actinacidiphila</taxon>
    </lineage>
</organism>
<dbReference type="AlphaFoldDB" id="A0A9W4H555"/>
<feature type="compositionally biased region" description="Basic residues" evidence="1">
    <location>
        <begin position="34"/>
        <end position="50"/>
    </location>
</feature>
<keyword evidence="3" id="KW-1185">Reference proteome</keyword>
<proteinExistence type="predicted"/>
<comment type="caution">
    <text evidence="2">The sequence shown here is derived from an EMBL/GenBank/DDBJ whole genome shotgun (WGS) entry which is preliminary data.</text>
</comment>
<dbReference type="GO" id="GO:0004527">
    <property type="term" value="F:exonuclease activity"/>
    <property type="evidence" value="ECO:0007669"/>
    <property type="project" value="UniProtKB-KW"/>
</dbReference>
<gene>
    <name evidence="2" type="ORF">SBRY_50837</name>
</gene>